<sequence>MKKIGLFLIGVLKPLYWEHEPIISFNRLKKMLYLSRLIILIGSLCTTGNIKIGPISLIR</sequence>
<accession>A0A1H7JNC7</accession>
<evidence type="ECO:0000313" key="1">
    <source>
        <dbReference type="EMBL" id="SEK74965.1"/>
    </source>
</evidence>
<gene>
    <name evidence="1" type="ORF">SAMN05661044_01045</name>
</gene>
<dbReference type="Proteomes" id="UP000199421">
    <property type="component" value="Unassembled WGS sequence"/>
</dbReference>
<name>A0A1H7JNC7_OLID1</name>
<proteinExistence type="predicted"/>
<reference evidence="2" key="1">
    <citation type="submission" date="2016-10" db="EMBL/GenBank/DDBJ databases">
        <authorList>
            <person name="Varghese N."/>
            <person name="Submissions S."/>
        </authorList>
    </citation>
    <scope>NUCLEOTIDE SEQUENCE [LARGE SCALE GENOMIC DNA]</scope>
    <source>
        <strain evidence="2">DSM 18733</strain>
    </source>
</reference>
<dbReference type="EMBL" id="FOAF01000001">
    <property type="protein sequence ID" value="SEK74965.1"/>
    <property type="molecule type" value="Genomic_DNA"/>
</dbReference>
<protein>
    <submittedName>
        <fullName evidence="1">Uncharacterized protein</fullName>
    </submittedName>
</protein>
<dbReference type="AlphaFoldDB" id="A0A1H7JNC7"/>
<organism evidence="1 2">
    <name type="scientific">Olivibacter domesticus</name>
    <name type="common">Pseudosphingobacterium domesticum</name>
    <dbReference type="NCBI Taxonomy" id="407022"/>
    <lineage>
        <taxon>Bacteria</taxon>
        <taxon>Pseudomonadati</taxon>
        <taxon>Bacteroidota</taxon>
        <taxon>Sphingobacteriia</taxon>
        <taxon>Sphingobacteriales</taxon>
        <taxon>Sphingobacteriaceae</taxon>
        <taxon>Olivibacter</taxon>
    </lineage>
</organism>
<evidence type="ECO:0000313" key="2">
    <source>
        <dbReference type="Proteomes" id="UP000199421"/>
    </source>
</evidence>
<keyword evidence="2" id="KW-1185">Reference proteome</keyword>